<dbReference type="PIRSF" id="PIRSF016202">
    <property type="entry name" value="PH1107"/>
    <property type="match status" value="1"/>
</dbReference>
<proteinExistence type="inferred from homology"/>
<dbReference type="RefSeq" id="WP_166273832.1">
    <property type="nucleotide sequence ID" value="NZ_JAAFGS010000002.1"/>
</dbReference>
<evidence type="ECO:0000256" key="1">
    <source>
        <dbReference type="ARBA" id="ARBA00022676"/>
    </source>
</evidence>
<sequence>MQEPKTDREVNGQRADGEGAALFERRKRQVTERYEALVARPNERIEPGNGIYDRYVNPVLTAEHAPPIWKYDFDPETNPYFSERLGVGGAFNPGAMYWNGRYVLVARVEGADRKSFFAVAESDRPTEGFRFRDRPILMPETEDPDVNVYDMRLVQHEDGWIYGLFCTERRDPAAAPSDLSSAVAQCGIARTRDLERWERLADLKTPSAQQRNVVLHPEFVDGKYAFYTRPQDGFIDAGSGGGIGWGLSDSIENAVIEREIIIEERAYHTVKEVKNGQGPAPIKTDKGWLHIAHGVRGTAAGLRYVLYAFLSDLREPWKVTHRPGGHLLAPEGIERVGDVSNVLFCNGATVNEDGDIHIYYASSDTRIHVAATSVERLLDYVLHTPEDPLRSHACVRQRLDLIERNLAYREAEQSGRA</sequence>
<comment type="catalytic activity">
    <reaction evidence="4">
        <text>beta-D-mannosyl-(1-&gt;4)-D-glucose + phosphate = alpha-D-mannose 1-phosphate + D-glucose</text>
        <dbReference type="Rhea" id="RHEA:32531"/>
        <dbReference type="ChEBI" id="CHEBI:4167"/>
        <dbReference type="ChEBI" id="CHEBI:43474"/>
        <dbReference type="ChEBI" id="CHEBI:58409"/>
        <dbReference type="ChEBI" id="CHEBI:64351"/>
        <dbReference type="EC" id="2.4.1.281"/>
    </reaction>
</comment>
<accession>A0ABX0F720</accession>
<dbReference type="InterPro" id="IPR023296">
    <property type="entry name" value="Glyco_hydro_beta-prop_sf"/>
</dbReference>
<keyword evidence="1 4" id="KW-0328">Glycosyltransferase</keyword>
<dbReference type="EMBL" id="JAAFGS010000002">
    <property type="protein sequence ID" value="NGZ75329.1"/>
    <property type="molecule type" value="Genomic_DNA"/>
</dbReference>
<evidence type="ECO:0000313" key="6">
    <source>
        <dbReference type="EMBL" id="NGZ75329.1"/>
    </source>
</evidence>
<keyword evidence="7" id="KW-1185">Reference proteome</keyword>
<evidence type="ECO:0000313" key="7">
    <source>
        <dbReference type="Proteomes" id="UP000800303"/>
    </source>
</evidence>
<comment type="function">
    <text evidence="4">Converts 4-O-beta-D-mannopyranosyl-D-glucopyranose (Man-Glc) to mannose 1-phosphate (Man1P) and glucose.</text>
</comment>
<evidence type="ECO:0000256" key="2">
    <source>
        <dbReference type="ARBA" id="ARBA00022679"/>
    </source>
</evidence>
<keyword evidence="2 4" id="KW-0808">Transferase</keyword>
<feature type="region of interest" description="Disordered" evidence="5">
    <location>
        <begin position="1"/>
        <end position="22"/>
    </location>
</feature>
<feature type="compositionally biased region" description="Basic and acidic residues" evidence="5">
    <location>
        <begin position="1"/>
        <end position="17"/>
    </location>
</feature>
<dbReference type="HAMAP" id="MF_00928">
    <property type="entry name" value="Man_Glc_phosphorylase"/>
    <property type="match status" value="1"/>
</dbReference>
<keyword evidence="6" id="KW-0378">Hydrolase</keyword>
<dbReference type="PANTHER" id="PTHR34106">
    <property type="entry name" value="GLYCOSIDASE"/>
    <property type="match status" value="1"/>
</dbReference>
<evidence type="ECO:0000256" key="4">
    <source>
        <dbReference type="HAMAP-Rule" id="MF_00928"/>
    </source>
</evidence>
<organism evidence="6 7">
    <name type="scientific">Saccharibacillus alkalitolerans</name>
    <dbReference type="NCBI Taxonomy" id="2705290"/>
    <lineage>
        <taxon>Bacteria</taxon>
        <taxon>Bacillati</taxon>
        <taxon>Bacillota</taxon>
        <taxon>Bacilli</taxon>
        <taxon>Bacillales</taxon>
        <taxon>Paenibacillaceae</taxon>
        <taxon>Saccharibacillus</taxon>
    </lineage>
</organism>
<keyword evidence="4" id="KW-0961">Cell wall biogenesis/degradation</keyword>
<gene>
    <name evidence="6" type="ORF">GYN08_08350</name>
</gene>
<dbReference type="Proteomes" id="UP000800303">
    <property type="component" value="Unassembled WGS sequence"/>
</dbReference>
<name>A0ABX0F720_9BACL</name>
<protein>
    <recommendedName>
        <fullName evidence="4">4-O-beta-D-mannosyl-D-glucose phosphorylase</fullName>
        <shortName evidence="4">MGP</shortName>
        <shortName evidence="4">Mannosylglucose phosphorylase</shortName>
        <ecNumber evidence="4">2.4.1.281</ecNumber>
    </recommendedName>
</protein>
<dbReference type="SUPFAM" id="SSF75005">
    <property type="entry name" value="Arabinanase/levansucrase/invertase"/>
    <property type="match status" value="1"/>
</dbReference>
<dbReference type="InterPro" id="IPR028583">
    <property type="entry name" value="Man_Glc_phosphorylase"/>
</dbReference>
<dbReference type="EC" id="2.4.1.281" evidence="4"/>
<dbReference type="InterPro" id="IPR007184">
    <property type="entry name" value="Mannoside_phosphorylase"/>
</dbReference>
<evidence type="ECO:0000256" key="5">
    <source>
        <dbReference type="SAM" id="MobiDB-lite"/>
    </source>
</evidence>
<dbReference type="Pfam" id="PF04041">
    <property type="entry name" value="Glyco_hydro_130"/>
    <property type="match status" value="1"/>
</dbReference>
<keyword evidence="4" id="KW-0119">Carbohydrate metabolism</keyword>
<comment type="caution">
    <text evidence="6">The sequence shown here is derived from an EMBL/GenBank/DDBJ whole genome shotgun (WGS) entry which is preliminary data.</text>
</comment>
<evidence type="ECO:0000256" key="3">
    <source>
        <dbReference type="ARBA" id="ARBA00024356"/>
    </source>
</evidence>
<dbReference type="PANTHER" id="PTHR34106:SF1">
    <property type="entry name" value="1,4-BETA-MANNOSYL-N-ACETYLGLUCOSAMINE PHOSPHORYLASE"/>
    <property type="match status" value="1"/>
</dbReference>
<dbReference type="GO" id="GO:0016798">
    <property type="term" value="F:hydrolase activity, acting on glycosyl bonds"/>
    <property type="evidence" value="ECO:0007669"/>
    <property type="project" value="UniProtKB-KW"/>
</dbReference>
<dbReference type="Gene3D" id="2.115.10.20">
    <property type="entry name" value="Glycosyl hydrolase domain, family 43"/>
    <property type="match status" value="1"/>
</dbReference>
<comment type="similarity">
    <text evidence="3 4">Belongs to the glycosyl hydrolase 130 family.</text>
</comment>
<reference evidence="6 7" key="1">
    <citation type="submission" date="2020-01" db="EMBL/GenBank/DDBJ databases">
        <title>Polyphasic characterisation and genomic insights into a novel alkali tolerant bacterium VR-M41.</title>
        <authorList>
            <person name="Vemuluri V.R."/>
        </authorList>
    </citation>
    <scope>NUCLEOTIDE SEQUENCE [LARGE SCALE GENOMIC DNA]</scope>
    <source>
        <strain evidence="6 7">VR-M41</strain>
    </source>
</reference>
<keyword evidence="6" id="KW-0326">Glycosidase</keyword>